<dbReference type="AlphaFoldDB" id="A0A540MGM1"/>
<organism evidence="6 7">
    <name type="scientific">Malus baccata</name>
    <name type="common">Siberian crab apple</name>
    <name type="synonym">Pyrus baccata</name>
    <dbReference type="NCBI Taxonomy" id="106549"/>
    <lineage>
        <taxon>Eukaryota</taxon>
        <taxon>Viridiplantae</taxon>
        <taxon>Streptophyta</taxon>
        <taxon>Embryophyta</taxon>
        <taxon>Tracheophyta</taxon>
        <taxon>Spermatophyta</taxon>
        <taxon>Magnoliopsida</taxon>
        <taxon>eudicotyledons</taxon>
        <taxon>Gunneridae</taxon>
        <taxon>Pentapetalae</taxon>
        <taxon>rosids</taxon>
        <taxon>fabids</taxon>
        <taxon>Rosales</taxon>
        <taxon>Rosaceae</taxon>
        <taxon>Amygdaloideae</taxon>
        <taxon>Maleae</taxon>
        <taxon>Malus</taxon>
    </lineage>
</organism>
<keyword evidence="7" id="KW-1185">Reference proteome</keyword>
<comment type="caution">
    <text evidence="6">The sequence shown here is derived from an EMBL/GenBank/DDBJ whole genome shotgun (WGS) entry which is preliminary data.</text>
</comment>
<dbReference type="GO" id="GO:0005634">
    <property type="term" value="C:nucleus"/>
    <property type="evidence" value="ECO:0007669"/>
    <property type="project" value="UniProtKB-SubCell"/>
</dbReference>
<gene>
    <name evidence="6" type="ORF">C1H46_016421</name>
</gene>
<proteinExistence type="predicted"/>
<evidence type="ECO:0000313" key="7">
    <source>
        <dbReference type="Proteomes" id="UP000315295"/>
    </source>
</evidence>
<evidence type="ECO:0000256" key="3">
    <source>
        <dbReference type="ARBA" id="ARBA00023242"/>
    </source>
</evidence>
<dbReference type="EMBL" id="VIEB01000261">
    <property type="protein sequence ID" value="TQD97896.1"/>
    <property type="molecule type" value="Genomic_DNA"/>
</dbReference>
<dbReference type="PROSITE" id="PS00036">
    <property type="entry name" value="BZIP_BASIC"/>
    <property type="match status" value="1"/>
</dbReference>
<dbReference type="GO" id="GO:0045893">
    <property type="term" value="P:positive regulation of DNA-templated transcription"/>
    <property type="evidence" value="ECO:0007669"/>
    <property type="project" value="InterPro"/>
</dbReference>
<dbReference type="GO" id="GO:0003677">
    <property type="term" value="F:DNA binding"/>
    <property type="evidence" value="ECO:0007669"/>
    <property type="project" value="UniProtKB-KW"/>
</dbReference>
<evidence type="ECO:0000256" key="4">
    <source>
        <dbReference type="SAM" id="MobiDB-lite"/>
    </source>
</evidence>
<dbReference type="PANTHER" id="PTHR22952">
    <property type="entry name" value="CAMP-RESPONSE ELEMENT BINDING PROTEIN-RELATED"/>
    <property type="match status" value="1"/>
</dbReference>
<protein>
    <recommendedName>
        <fullName evidence="5">BZIP domain-containing protein</fullName>
    </recommendedName>
</protein>
<feature type="region of interest" description="Disordered" evidence="4">
    <location>
        <begin position="98"/>
        <end position="178"/>
    </location>
</feature>
<dbReference type="PANTHER" id="PTHR22952:SF433">
    <property type="entry name" value="PROTEIN FD"/>
    <property type="match status" value="1"/>
</dbReference>
<feature type="domain" description="BZIP" evidence="5">
    <location>
        <begin position="163"/>
        <end position="178"/>
    </location>
</feature>
<comment type="subcellular location">
    <subcellularLocation>
        <location evidence="1">Nucleus</location>
    </subcellularLocation>
</comment>
<feature type="compositionally biased region" description="Low complexity" evidence="4">
    <location>
        <begin position="111"/>
        <end position="133"/>
    </location>
</feature>
<reference evidence="6 7" key="1">
    <citation type="journal article" date="2019" name="G3 (Bethesda)">
        <title>Sequencing of a Wild Apple (Malus baccata) Genome Unravels the Differences Between Cultivated and Wild Apple Species Regarding Disease Resistance and Cold Tolerance.</title>
        <authorList>
            <person name="Chen X."/>
        </authorList>
    </citation>
    <scope>NUCLEOTIDE SEQUENCE [LARGE SCALE GENOMIC DNA]</scope>
    <source>
        <strain evidence="7">cv. Shandingzi</strain>
        <tissue evidence="6">Leaves</tissue>
    </source>
</reference>
<evidence type="ECO:0000256" key="2">
    <source>
        <dbReference type="ARBA" id="ARBA00023125"/>
    </source>
</evidence>
<keyword evidence="3" id="KW-0539">Nucleus</keyword>
<dbReference type="InterPro" id="IPR004827">
    <property type="entry name" value="bZIP"/>
</dbReference>
<dbReference type="GO" id="GO:0003700">
    <property type="term" value="F:DNA-binding transcription factor activity"/>
    <property type="evidence" value="ECO:0007669"/>
    <property type="project" value="InterPro"/>
</dbReference>
<dbReference type="Gene3D" id="1.20.5.170">
    <property type="match status" value="1"/>
</dbReference>
<sequence length="252" mass="27157">MISTTTSSCSAKSMEDVWKDICLASLSRNASDNTTTSTHHPTAAAFRGITFQDFLASTSTTSSNIDPPPPAAASTVLRLNCGTRSDLKQHLLETTSATITGPDLLKPNPITRPTSTSVTTTTTRPNSLNNPSSVFPSCCKKRALDDHDQNREDHHNSTNGRHKRMMKNRESAARSRARKQEPFCPSISLLIVCSYTTTFVLFAAGGKCQAQETAASKVDDQFILLGSLYPCSAAASKKANPVQNFNSSILIS</sequence>
<evidence type="ECO:0000256" key="1">
    <source>
        <dbReference type="ARBA" id="ARBA00004123"/>
    </source>
</evidence>
<name>A0A540MGM1_MALBA</name>
<keyword evidence="2" id="KW-0238">DNA-binding</keyword>
<evidence type="ECO:0000259" key="5">
    <source>
        <dbReference type="PROSITE" id="PS00036"/>
    </source>
</evidence>
<evidence type="ECO:0000313" key="6">
    <source>
        <dbReference type="EMBL" id="TQD97896.1"/>
    </source>
</evidence>
<feature type="compositionally biased region" description="Basic and acidic residues" evidence="4">
    <location>
        <begin position="142"/>
        <end position="156"/>
    </location>
</feature>
<feature type="compositionally biased region" description="Basic and acidic residues" evidence="4">
    <location>
        <begin position="167"/>
        <end position="178"/>
    </location>
</feature>
<accession>A0A540MGM1</accession>
<dbReference type="InterPro" id="IPR043452">
    <property type="entry name" value="BZIP46-like"/>
</dbReference>
<dbReference type="STRING" id="106549.A0A540MGM1"/>
<dbReference type="Proteomes" id="UP000315295">
    <property type="component" value="Unassembled WGS sequence"/>
</dbReference>